<gene>
    <name evidence="2" type="ORF">HNR67_006137</name>
</gene>
<dbReference type="Proteomes" id="UP000533598">
    <property type="component" value="Unassembled WGS sequence"/>
</dbReference>
<dbReference type="CDD" id="cd14740">
    <property type="entry name" value="PAAR_4"/>
    <property type="match status" value="1"/>
</dbReference>
<comment type="caution">
    <text evidence="2">The sequence shown here is derived from an EMBL/GenBank/DDBJ whole genome shotgun (WGS) entry which is preliminary data.</text>
</comment>
<dbReference type="EMBL" id="JACHMH010000001">
    <property type="protein sequence ID" value="MBB4680019.1"/>
    <property type="molecule type" value="Genomic_DNA"/>
</dbReference>
<dbReference type="Pfam" id="PF05488">
    <property type="entry name" value="PAAR_motif"/>
    <property type="match status" value="1"/>
</dbReference>
<reference evidence="2 3" key="1">
    <citation type="submission" date="2020-08" db="EMBL/GenBank/DDBJ databases">
        <title>Sequencing the genomes of 1000 actinobacteria strains.</title>
        <authorList>
            <person name="Klenk H.-P."/>
        </authorList>
    </citation>
    <scope>NUCLEOTIDE SEQUENCE [LARGE SCALE GENOMIC DNA]</scope>
    <source>
        <strain evidence="2 3">DSM 44230</strain>
    </source>
</reference>
<evidence type="ECO:0000313" key="3">
    <source>
        <dbReference type="Proteomes" id="UP000533598"/>
    </source>
</evidence>
<sequence length="131" mass="12815">MTMPVAKLGDRVVGVDVHVVLVPSAGGPVPTPMSLPFNGTITGGCCATVLVGGRPIATVGSEATNNPPHTPPNGSFANQPTNRGVVLLGSATVLAGGKPVARSGDRVQTCNDPAPAPTGQIVATGTVLTGG</sequence>
<evidence type="ECO:0000313" key="2">
    <source>
        <dbReference type="EMBL" id="MBB4680019.1"/>
    </source>
</evidence>
<organism evidence="2 3">
    <name type="scientific">Crossiella cryophila</name>
    <dbReference type="NCBI Taxonomy" id="43355"/>
    <lineage>
        <taxon>Bacteria</taxon>
        <taxon>Bacillati</taxon>
        <taxon>Actinomycetota</taxon>
        <taxon>Actinomycetes</taxon>
        <taxon>Pseudonocardiales</taxon>
        <taxon>Pseudonocardiaceae</taxon>
        <taxon>Crossiella</taxon>
    </lineage>
</organism>
<dbReference type="Gene3D" id="2.60.200.60">
    <property type="match status" value="1"/>
</dbReference>
<feature type="region of interest" description="Disordered" evidence="1">
    <location>
        <begin position="61"/>
        <end position="80"/>
    </location>
</feature>
<accession>A0A7W7FYG1</accession>
<dbReference type="InterPro" id="IPR008727">
    <property type="entry name" value="PAAR_motif"/>
</dbReference>
<protein>
    <submittedName>
        <fullName evidence="2">Putative Zn-binding protein involved in type VI secretion</fullName>
    </submittedName>
</protein>
<name>A0A7W7FYG1_9PSEU</name>
<dbReference type="AlphaFoldDB" id="A0A7W7FYG1"/>
<keyword evidence="3" id="KW-1185">Reference proteome</keyword>
<proteinExistence type="predicted"/>
<evidence type="ECO:0000256" key="1">
    <source>
        <dbReference type="SAM" id="MobiDB-lite"/>
    </source>
</evidence>